<sequence>MTLKELADRVSAESGVTPRDAQRALRGFFSVLDTEIEASEVVFLPGFGRLMKRQTADGKERIVLVRRKAAGAEAEDPA</sequence>
<protein>
    <submittedName>
        <fullName evidence="3">HU family DNA-binding protein</fullName>
    </submittedName>
</protein>
<evidence type="ECO:0000313" key="3">
    <source>
        <dbReference type="EMBL" id="QDL91562.1"/>
    </source>
</evidence>
<dbReference type="SUPFAM" id="SSF47729">
    <property type="entry name" value="IHF-like DNA-binding proteins"/>
    <property type="match status" value="1"/>
</dbReference>
<dbReference type="Gene3D" id="4.10.520.10">
    <property type="entry name" value="IHF-like DNA-binding proteins"/>
    <property type="match status" value="1"/>
</dbReference>
<proteinExistence type="inferred from homology"/>
<reference evidence="3 4" key="1">
    <citation type="submission" date="2019-06" db="EMBL/GenBank/DDBJ databases">
        <title>Genome sequence of Rhodobacteraceae bacterium D4M1.</title>
        <authorList>
            <person name="Cao J."/>
        </authorList>
    </citation>
    <scope>NUCLEOTIDE SEQUENCE [LARGE SCALE GENOMIC DNA]</scope>
    <source>
        <strain evidence="3 4">D4M1</strain>
    </source>
</reference>
<evidence type="ECO:0000256" key="1">
    <source>
        <dbReference type="ARBA" id="ARBA00010529"/>
    </source>
</evidence>
<name>A0A5B8FYE7_9RHOB</name>
<dbReference type="InterPro" id="IPR000119">
    <property type="entry name" value="Hist_DNA-bd"/>
</dbReference>
<dbReference type="Pfam" id="PF00216">
    <property type="entry name" value="Bac_DNA_binding"/>
    <property type="match status" value="1"/>
</dbReference>
<dbReference type="GO" id="GO:0030527">
    <property type="term" value="F:structural constituent of chromatin"/>
    <property type="evidence" value="ECO:0007669"/>
    <property type="project" value="InterPro"/>
</dbReference>
<evidence type="ECO:0000256" key="2">
    <source>
        <dbReference type="ARBA" id="ARBA00023125"/>
    </source>
</evidence>
<gene>
    <name evidence="3" type="ORF">FDP22_07050</name>
</gene>
<accession>A0A5B8FYE7</accession>
<dbReference type="InterPro" id="IPR010992">
    <property type="entry name" value="IHF-like_DNA-bd_dom_sf"/>
</dbReference>
<evidence type="ECO:0000313" key="4">
    <source>
        <dbReference type="Proteomes" id="UP000305888"/>
    </source>
</evidence>
<organism evidence="3 4">
    <name type="scientific">Paroceanicella profunda</name>
    <dbReference type="NCBI Taxonomy" id="2579971"/>
    <lineage>
        <taxon>Bacteria</taxon>
        <taxon>Pseudomonadati</taxon>
        <taxon>Pseudomonadota</taxon>
        <taxon>Alphaproteobacteria</taxon>
        <taxon>Rhodobacterales</taxon>
        <taxon>Paracoccaceae</taxon>
        <taxon>Paroceanicella</taxon>
    </lineage>
</organism>
<dbReference type="OrthoDB" id="9799835at2"/>
<keyword evidence="4" id="KW-1185">Reference proteome</keyword>
<dbReference type="EMBL" id="CP040818">
    <property type="protein sequence ID" value="QDL91562.1"/>
    <property type="molecule type" value="Genomic_DNA"/>
</dbReference>
<dbReference type="RefSeq" id="WP_138572384.1">
    <property type="nucleotide sequence ID" value="NZ_CP040818.1"/>
</dbReference>
<keyword evidence="2 3" id="KW-0238">DNA-binding</keyword>
<dbReference type="Proteomes" id="UP000305888">
    <property type="component" value="Chromosome"/>
</dbReference>
<dbReference type="KEGG" id="ppru:FDP22_07050"/>
<dbReference type="AlphaFoldDB" id="A0A5B8FYE7"/>
<dbReference type="GO" id="GO:0003677">
    <property type="term" value="F:DNA binding"/>
    <property type="evidence" value="ECO:0007669"/>
    <property type="project" value="UniProtKB-KW"/>
</dbReference>
<comment type="similarity">
    <text evidence="1">Belongs to the bacterial histone-like protein family.</text>
</comment>